<name>A0ABD3A2U3_9GENT</name>
<evidence type="ECO:0000313" key="3">
    <source>
        <dbReference type="Proteomes" id="UP001630127"/>
    </source>
</evidence>
<dbReference type="PANTHER" id="PTHR39112:SF1">
    <property type="entry name" value="PROTEIN RALF-LIKE 27"/>
    <property type="match status" value="1"/>
</dbReference>
<dbReference type="EMBL" id="JBJUIK010000006">
    <property type="protein sequence ID" value="KAL3525838.1"/>
    <property type="molecule type" value="Genomic_DNA"/>
</dbReference>
<sequence length="118" mass="12713">MEKSFNSNSLGFFPIAWLLLTTTFLLTTNIPNGNCTTVSTEPNPSWESDNFTTSDQEFLMESQFGNNLAGSGDVGGIAYRALQGKPICSATVYGNCLVKGGDGGRPCDFINRCSRNVN</sequence>
<evidence type="ECO:0000256" key="1">
    <source>
        <dbReference type="SAM" id="SignalP"/>
    </source>
</evidence>
<reference evidence="2 3" key="1">
    <citation type="submission" date="2024-11" db="EMBL/GenBank/DDBJ databases">
        <title>A near-complete genome assembly of Cinchona calisaya.</title>
        <authorList>
            <person name="Lian D.C."/>
            <person name="Zhao X.W."/>
            <person name="Wei L."/>
        </authorList>
    </citation>
    <scope>NUCLEOTIDE SEQUENCE [LARGE SCALE GENOMIC DNA]</scope>
    <source>
        <tissue evidence="2">Nenye</tissue>
    </source>
</reference>
<gene>
    <name evidence="2" type="ORF">ACH5RR_014210</name>
</gene>
<keyword evidence="1" id="KW-0732">Signal</keyword>
<dbReference type="PANTHER" id="PTHR39112">
    <property type="entry name" value="PROTEIN RALF-LIKE 27-RELATED"/>
    <property type="match status" value="1"/>
</dbReference>
<keyword evidence="3" id="KW-1185">Reference proteome</keyword>
<comment type="caution">
    <text evidence="2">The sequence shown here is derived from an EMBL/GenBank/DDBJ whole genome shotgun (WGS) entry which is preliminary data.</text>
</comment>
<dbReference type="Proteomes" id="UP001630127">
    <property type="component" value="Unassembled WGS sequence"/>
</dbReference>
<proteinExistence type="predicted"/>
<feature type="signal peptide" evidence="1">
    <location>
        <begin position="1"/>
        <end position="27"/>
    </location>
</feature>
<protein>
    <submittedName>
        <fullName evidence="2">Uncharacterized protein</fullName>
    </submittedName>
</protein>
<organism evidence="2 3">
    <name type="scientific">Cinchona calisaya</name>
    <dbReference type="NCBI Taxonomy" id="153742"/>
    <lineage>
        <taxon>Eukaryota</taxon>
        <taxon>Viridiplantae</taxon>
        <taxon>Streptophyta</taxon>
        <taxon>Embryophyta</taxon>
        <taxon>Tracheophyta</taxon>
        <taxon>Spermatophyta</taxon>
        <taxon>Magnoliopsida</taxon>
        <taxon>eudicotyledons</taxon>
        <taxon>Gunneridae</taxon>
        <taxon>Pentapetalae</taxon>
        <taxon>asterids</taxon>
        <taxon>lamiids</taxon>
        <taxon>Gentianales</taxon>
        <taxon>Rubiaceae</taxon>
        <taxon>Cinchonoideae</taxon>
        <taxon>Cinchoneae</taxon>
        <taxon>Cinchona</taxon>
    </lineage>
</organism>
<feature type="chain" id="PRO_5044872202" evidence="1">
    <location>
        <begin position="28"/>
        <end position="118"/>
    </location>
</feature>
<dbReference type="InterPro" id="IPR039252">
    <property type="entry name" value="RALFL27"/>
</dbReference>
<accession>A0ABD3A2U3</accession>
<evidence type="ECO:0000313" key="2">
    <source>
        <dbReference type="EMBL" id="KAL3525838.1"/>
    </source>
</evidence>
<dbReference type="AlphaFoldDB" id="A0ABD3A2U3"/>